<dbReference type="InterPro" id="IPR007627">
    <property type="entry name" value="RNA_pol_sigma70_r2"/>
</dbReference>
<dbReference type="InterPro" id="IPR013249">
    <property type="entry name" value="RNA_pol_sigma70_r4_t2"/>
</dbReference>
<organism evidence="7 8">
    <name type="scientific">Deminuibacter soli</name>
    <dbReference type="NCBI Taxonomy" id="2291815"/>
    <lineage>
        <taxon>Bacteria</taxon>
        <taxon>Pseudomonadati</taxon>
        <taxon>Bacteroidota</taxon>
        <taxon>Chitinophagia</taxon>
        <taxon>Chitinophagales</taxon>
        <taxon>Chitinophagaceae</taxon>
        <taxon>Deminuibacter</taxon>
    </lineage>
</organism>
<dbReference type="AlphaFoldDB" id="A0A3E1NLG4"/>
<dbReference type="Gene3D" id="1.10.1740.10">
    <property type="match status" value="1"/>
</dbReference>
<dbReference type="PANTHER" id="PTHR43133">
    <property type="entry name" value="RNA POLYMERASE ECF-TYPE SIGMA FACTO"/>
    <property type="match status" value="1"/>
</dbReference>
<dbReference type="EMBL" id="QTJU01000002">
    <property type="protein sequence ID" value="RFM28780.1"/>
    <property type="molecule type" value="Genomic_DNA"/>
</dbReference>
<evidence type="ECO:0000256" key="1">
    <source>
        <dbReference type="ARBA" id="ARBA00010641"/>
    </source>
</evidence>
<keyword evidence="8" id="KW-1185">Reference proteome</keyword>
<dbReference type="SUPFAM" id="SSF88946">
    <property type="entry name" value="Sigma2 domain of RNA polymerase sigma factors"/>
    <property type="match status" value="1"/>
</dbReference>
<comment type="similarity">
    <text evidence="1">Belongs to the sigma-70 factor family. ECF subfamily.</text>
</comment>
<proteinExistence type="inferred from homology"/>
<dbReference type="Gene3D" id="1.10.10.10">
    <property type="entry name" value="Winged helix-like DNA-binding domain superfamily/Winged helix DNA-binding domain"/>
    <property type="match status" value="1"/>
</dbReference>
<evidence type="ECO:0000259" key="5">
    <source>
        <dbReference type="Pfam" id="PF04542"/>
    </source>
</evidence>
<evidence type="ECO:0000313" key="8">
    <source>
        <dbReference type="Proteomes" id="UP000261284"/>
    </source>
</evidence>
<dbReference type="InterPro" id="IPR014284">
    <property type="entry name" value="RNA_pol_sigma-70_dom"/>
</dbReference>
<dbReference type="NCBIfam" id="TIGR02937">
    <property type="entry name" value="sigma70-ECF"/>
    <property type="match status" value="1"/>
</dbReference>
<dbReference type="InterPro" id="IPR013324">
    <property type="entry name" value="RNA_pol_sigma_r3/r4-like"/>
</dbReference>
<reference evidence="7 8" key="1">
    <citation type="submission" date="2018-08" db="EMBL/GenBank/DDBJ databases">
        <title>Chitinophagaceae sp. K23C18032701, a novel bacterium isolated from forest soil.</title>
        <authorList>
            <person name="Wang C."/>
        </authorList>
    </citation>
    <scope>NUCLEOTIDE SEQUENCE [LARGE SCALE GENOMIC DNA]</scope>
    <source>
        <strain evidence="7 8">K23C18032701</strain>
    </source>
</reference>
<dbReference type="Pfam" id="PF08281">
    <property type="entry name" value="Sigma70_r4_2"/>
    <property type="match status" value="1"/>
</dbReference>
<dbReference type="InterPro" id="IPR036388">
    <property type="entry name" value="WH-like_DNA-bd_sf"/>
</dbReference>
<evidence type="ECO:0000256" key="2">
    <source>
        <dbReference type="ARBA" id="ARBA00023015"/>
    </source>
</evidence>
<dbReference type="GO" id="GO:0003677">
    <property type="term" value="F:DNA binding"/>
    <property type="evidence" value="ECO:0007669"/>
    <property type="project" value="InterPro"/>
</dbReference>
<evidence type="ECO:0000313" key="7">
    <source>
        <dbReference type="EMBL" id="RFM28780.1"/>
    </source>
</evidence>
<keyword evidence="2" id="KW-0805">Transcription regulation</keyword>
<feature type="domain" description="RNA polymerase sigma factor 70 region 4 type 2" evidence="6">
    <location>
        <begin position="114"/>
        <end position="165"/>
    </location>
</feature>
<feature type="domain" description="RNA polymerase sigma-70 region 2" evidence="5">
    <location>
        <begin position="21"/>
        <end position="87"/>
    </location>
</feature>
<dbReference type="Pfam" id="PF04542">
    <property type="entry name" value="Sigma70_r2"/>
    <property type="match status" value="1"/>
</dbReference>
<dbReference type="CDD" id="cd06171">
    <property type="entry name" value="Sigma70_r4"/>
    <property type="match status" value="1"/>
</dbReference>
<dbReference type="PANTHER" id="PTHR43133:SF46">
    <property type="entry name" value="RNA POLYMERASE SIGMA-70 FACTOR ECF SUBFAMILY"/>
    <property type="match status" value="1"/>
</dbReference>
<gene>
    <name evidence="7" type="ORF">DXN05_08350</name>
</gene>
<sequence>MTEHELIKGCIRKDADCQRRLFELYAGKMMTVCLRYAVDSSEAEDMLQEGFIRVFTYIQQFKFEGSFEGWIRRIVVNTALKLLQKKKITFNEITEQHAQTGMEPYAYVNLGEDDLLKLINALPDGYRIVFNLNVIEGYSHDEIAQMLNIQASTSRSQLVKARKMLQNQIQQLQKIAV</sequence>
<keyword evidence="4" id="KW-0804">Transcription</keyword>
<evidence type="ECO:0000256" key="4">
    <source>
        <dbReference type="ARBA" id="ARBA00023163"/>
    </source>
</evidence>
<dbReference type="SUPFAM" id="SSF88659">
    <property type="entry name" value="Sigma3 and sigma4 domains of RNA polymerase sigma factors"/>
    <property type="match status" value="1"/>
</dbReference>
<dbReference type="InterPro" id="IPR013325">
    <property type="entry name" value="RNA_pol_sigma_r2"/>
</dbReference>
<dbReference type="Proteomes" id="UP000261284">
    <property type="component" value="Unassembled WGS sequence"/>
</dbReference>
<dbReference type="InterPro" id="IPR039425">
    <property type="entry name" value="RNA_pol_sigma-70-like"/>
</dbReference>
<name>A0A3E1NLG4_9BACT</name>
<accession>A0A3E1NLG4</accession>
<comment type="caution">
    <text evidence="7">The sequence shown here is derived from an EMBL/GenBank/DDBJ whole genome shotgun (WGS) entry which is preliminary data.</text>
</comment>
<protein>
    <submittedName>
        <fullName evidence="7">RNA polymerase sigma factor</fullName>
    </submittedName>
</protein>
<dbReference type="GO" id="GO:0006352">
    <property type="term" value="P:DNA-templated transcription initiation"/>
    <property type="evidence" value="ECO:0007669"/>
    <property type="project" value="InterPro"/>
</dbReference>
<dbReference type="OrthoDB" id="1056775at2"/>
<keyword evidence="3" id="KW-0731">Sigma factor</keyword>
<evidence type="ECO:0000256" key="3">
    <source>
        <dbReference type="ARBA" id="ARBA00023082"/>
    </source>
</evidence>
<dbReference type="RefSeq" id="WP_116846769.1">
    <property type="nucleotide sequence ID" value="NZ_QTJU01000002.1"/>
</dbReference>
<dbReference type="GO" id="GO:0016987">
    <property type="term" value="F:sigma factor activity"/>
    <property type="evidence" value="ECO:0007669"/>
    <property type="project" value="UniProtKB-KW"/>
</dbReference>
<evidence type="ECO:0000259" key="6">
    <source>
        <dbReference type="Pfam" id="PF08281"/>
    </source>
</evidence>